<evidence type="ECO:0000313" key="3">
    <source>
        <dbReference type="Proteomes" id="UP001310022"/>
    </source>
</evidence>
<gene>
    <name evidence="2" type="ORF">PEDI_17790</name>
</gene>
<organism evidence="2 3">
    <name type="scientific">Persicobacter diffluens</name>
    <dbReference type="NCBI Taxonomy" id="981"/>
    <lineage>
        <taxon>Bacteria</taxon>
        <taxon>Pseudomonadati</taxon>
        <taxon>Bacteroidota</taxon>
        <taxon>Cytophagia</taxon>
        <taxon>Cytophagales</taxon>
        <taxon>Persicobacteraceae</taxon>
        <taxon>Persicobacter</taxon>
    </lineage>
</organism>
<keyword evidence="1" id="KW-0472">Membrane</keyword>
<name>A0AAN5AJU8_9BACT</name>
<feature type="transmembrane region" description="Helical" evidence="1">
    <location>
        <begin position="39"/>
        <end position="56"/>
    </location>
</feature>
<dbReference type="AlphaFoldDB" id="A0AAN5AJU8"/>
<protein>
    <submittedName>
        <fullName evidence="2">Uncharacterized protein</fullName>
    </submittedName>
</protein>
<evidence type="ECO:0000313" key="2">
    <source>
        <dbReference type="EMBL" id="GJM61227.1"/>
    </source>
</evidence>
<dbReference type="EMBL" id="BQKE01000001">
    <property type="protein sequence ID" value="GJM61227.1"/>
    <property type="molecule type" value="Genomic_DNA"/>
</dbReference>
<keyword evidence="1" id="KW-1133">Transmembrane helix</keyword>
<keyword evidence="1" id="KW-0812">Transmembrane</keyword>
<accession>A0AAN5AJU8</accession>
<keyword evidence="3" id="KW-1185">Reference proteome</keyword>
<proteinExistence type="predicted"/>
<comment type="caution">
    <text evidence="2">The sequence shown here is derived from an EMBL/GenBank/DDBJ whole genome shotgun (WGS) entry which is preliminary data.</text>
</comment>
<dbReference type="Proteomes" id="UP001310022">
    <property type="component" value="Unassembled WGS sequence"/>
</dbReference>
<evidence type="ECO:0000256" key="1">
    <source>
        <dbReference type="SAM" id="Phobius"/>
    </source>
</evidence>
<sequence length="58" mass="7118">MYDPKEVNLRKVNRGFLSSFLIAIEFHVIFINFLISVDFYFGFIFVRFYFFLTWTGKY</sequence>
<reference evidence="2 3" key="1">
    <citation type="submission" date="2021-12" db="EMBL/GenBank/DDBJ databases">
        <title>Genome sequencing of bacteria with rrn-lacking chromosome and rrn-plasmid.</title>
        <authorList>
            <person name="Anda M."/>
            <person name="Iwasaki W."/>
        </authorList>
    </citation>
    <scope>NUCLEOTIDE SEQUENCE [LARGE SCALE GENOMIC DNA]</scope>
    <source>
        <strain evidence="2 3">NBRC 15940</strain>
    </source>
</reference>